<dbReference type="SUPFAM" id="SSF49899">
    <property type="entry name" value="Concanavalin A-like lectins/glucanases"/>
    <property type="match status" value="1"/>
</dbReference>
<feature type="active site" description="Proton donor" evidence="3">
    <location>
        <position position="110"/>
    </location>
</feature>
<dbReference type="AlphaFoldDB" id="A0A022QJZ4"/>
<feature type="active site" description="Nucleophile" evidence="3">
    <location>
        <position position="106"/>
    </location>
</feature>
<dbReference type="InterPro" id="IPR013320">
    <property type="entry name" value="ConA-like_dom_sf"/>
</dbReference>
<evidence type="ECO:0000256" key="4">
    <source>
        <dbReference type="SAM" id="SignalP"/>
    </source>
</evidence>
<dbReference type="PANTHER" id="PTHR31062">
    <property type="entry name" value="XYLOGLUCAN ENDOTRANSGLUCOSYLASE/HYDROLASE PROTEIN 8-RELATED"/>
    <property type="match status" value="1"/>
</dbReference>
<dbReference type="PIRSF" id="PIRSF005604">
    <property type="entry name" value="XET"/>
    <property type="match status" value="1"/>
</dbReference>
<keyword evidence="1" id="KW-0378">Hydrolase</keyword>
<dbReference type="InterPro" id="IPR008264">
    <property type="entry name" value="Beta_glucanase"/>
</dbReference>
<keyword evidence="2" id="KW-0326">Glycosidase</keyword>
<proteinExistence type="predicted"/>
<keyword evidence="7" id="KW-1185">Reference proteome</keyword>
<evidence type="ECO:0000256" key="2">
    <source>
        <dbReference type="ARBA" id="ARBA00023295"/>
    </source>
</evidence>
<protein>
    <recommendedName>
        <fullName evidence="5">GH16 domain-containing protein</fullName>
    </recommendedName>
</protein>
<reference evidence="6 7" key="1">
    <citation type="journal article" date="2013" name="Proc. Natl. Acad. Sci. U.S.A.">
        <title>Fine-scale variation in meiotic recombination in Mimulus inferred from population shotgun sequencing.</title>
        <authorList>
            <person name="Hellsten U."/>
            <person name="Wright K.M."/>
            <person name="Jenkins J."/>
            <person name="Shu S."/>
            <person name="Yuan Y."/>
            <person name="Wessler S.R."/>
            <person name="Schmutz J."/>
            <person name="Willis J.H."/>
            <person name="Rokhsar D.S."/>
        </authorList>
    </citation>
    <scope>NUCLEOTIDE SEQUENCE [LARGE SCALE GENOMIC DNA]</scope>
    <source>
        <strain evidence="7">cv. DUN x IM62</strain>
    </source>
</reference>
<feature type="domain" description="GH16" evidence="5">
    <location>
        <begin position="16"/>
        <end position="208"/>
    </location>
</feature>
<dbReference type="GO" id="GO:0010411">
    <property type="term" value="P:xyloglucan metabolic process"/>
    <property type="evidence" value="ECO:0007669"/>
    <property type="project" value="InterPro"/>
</dbReference>
<evidence type="ECO:0000256" key="1">
    <source>
        <dbReference type="ARBA" id="ARBA00022801"/>
    </source>
</evidence>
<dbReference type="GO" id="GO:0016762">
    <property type="term" value="F:xyloglucan:xyloglucosyl transferase activity"/>
    <property type="evidence" value="ECO:0007669"/>
    <property type="project" value="InterPro"/>
</dbReference>
<sequence length="275" mass="31446">MQFIIIFTIFLGAFCLQANAAPNNSFDAYYSYLWGGDHFSINSERTEVQLKFDNFSGAGFNSKSNYGSGLFHIKMKIPTNKSGGIVPNFYLMGLPVGGDASKPHFEIDFEFMGSTGRLQTNVYNNDTGGREQRFQLWFDPSADYHTYEILWNPSNIQFLVDDIPIRVFKNNIPGVTYPNVPMHVEASIWNAQFAGSVDWSKSPFFTYYTDFGFYGCPIQGDDIAVCASDNYFWNKYKELNTAQKEKMALYRKKYMTYDYCAQPAKTKTECAYNNV</sequence>
<dbReference type="InterPro" id="IPR000757">
    <property type="entry name" value="Beta-glucanase-like"/>
</dbReference>
<evidence type="ECO:0000256" key="3">
    <source>
        <dbReference type="PIRSR" id="PIRSR005604-1"/>
    </source>
</evidence>
<dbReference type="InterPro" id="IPR016455">
    <property type="entry name" value="XTH"/>
</dbReference>
<keyword evidence="4" id="KW-0732">Signal</keyword>
<name>A0A022QJZ4_ERYGU</name>
<dbReference type="PhylomeDB" id="A0A022QJZ4"/>
<gene>
    <name evidence="6" type="ORF">MIMGU_mgv1a011649mg</name>
</gene>
<organism evidence="6 7">
    <name type="scientific">Erythranthe guttata</name>
    <name type="common">Yellow monkey flower</name>
    <name type="synonym">Mimulus guttatus</name>
    <dbReference type="NCBI Taxonomy" id="4155"/>
    <lineage>
        <taxon>Eukaryota</taxon>
        <taxon>Viridiplantae</taxon>
        <taxon>Streptophyta</taxon>
        <taxon>Embryophyta</taxon>
        <taxon>Tracheophyta</taxon>
        <taxon>Spermatophyta</taxon>
        <taxon>Magnoliopsida</taxon>
        <taxon>eudicotyledons</taxon>
        <taxon>Gunneridae</taxon>
        <taxon>Pentapetalae</taxon>
        <taxon>asterids</taxon>
        <taxon>lamiids</taxon>
        <taxon>Lamiales</taxon>
        <taxon>Phrymaceae</taxon>
        <taxon>Erythranthe</taxon>
    </lineage>
</organism>
<dbReference type="EMBL" id="KI631588">
    <property type="protein sequence ID" value="EYU26830.1"/>
    <property type="molecule type" value="Genomic_DNA"/>
</dbReference>
<evidence type="ECO:0000259" key="5">
    <source>
        <dbReference type="PROSITE" id="PS51762"/>
    </source>
</evidence>
<dbReference type="STRING" id="4155.A0A022QJZ4"/>
<dbReference type="Proteomes" id="UP000030748">
    <property type="component" value="Unassembled WGS sequence"/>
</dbReference>
<dbReference type="Pfam" id="PF00722">
    <property type="entry name" value="Glyco_hydro_16"/>
    <property type="match status" value="1"/>
</dbReference>
<dbReference type="Gene3D" id="2.60.120.200">
    <property type="match status" value="1"/>
</dbReference>
<dbReference type="PRINTS" id="PR00737">
    <property type="entry name" value="GLHYDRLASE16"/>
</dbReference>
<feature type="signal peptide" evidence="4">
    <location>
        <begin position="1"/>
        <end position="20"/>
    </location>
</feature>
<evidence type="ECO:0000313" key="6">
    <source>
        <dbReference type="EMBL" id="EYU26830.1"/>
    </source>
</evidence>
<dbReference type="GO" id="GO:0042546">
    <property type="term" value="P:cell wall biogenesis"/>
    <property type="evidence" value="ECO:0007669"/>
    <property type="project" value="InterPro"/>
</dbReference>
<accession>A0A022QJZ4</accession>
<dbReference type="PROSITE" id="PS51762">
    <property type="entry name" value="GH16_2"/>
    <property type="match status" value="1"/>
</dbReference>
<evidence type="ECO:0000313" key="7">
    <source>
        <dbReference type="Proteomes" id="UP000030748"/>
    </source>
</evidence>
<feature type="chain" id="PRO_5006995496" description="GH16 domain-containing protein" evidence="4">
    <location>
        <begin position="21"/>
        <end position="275"/>
    </location>
</feature>
<dbReference type="GO" id="GO:0004553">
    <property type="term" value="F:hydrolase activity, hydrolyzing O-glycosyl compounds"/>
    <property type="evidence" value="ECO:0007669"/>
    <property type="project" value="InterPro"/>
</dbReference>
<dbReference type="InterPro" id="IPR044791">
    <property type="entry name" value="Beta-glucanase/XTH"/>
</dbReference>